<feature type="transmembrane region" description="Helical" evidence="1">
    <location>
        <begin position="150"/>
        <end position="167"/>
    </location>
</feature>
<evidence type="ECO:0000313" key="3">
    <source>
        <dbReference type="Proteomes" id="UP000467249"/>
    </source>
</evidence>
<dbReference type="AlphaFoldDB" id="A0A6N4WF69"/>
<keyword evidence="1" id="KW-0472">Membrane</keyword>
<dbReference type="EMBL" id="AP022620">
    <property type="protein sequence ID" value="BBZ79739.1"/>
    <property type="molecule type" value="Genomic_DNA"/>
</dbReference>
<organism evidence="2 3">
    <name type="scientific">Mycolicibacterium anyangense</name>
    <dbReference type="NCBI Taxonomy" id="1431246"/>
    <lineage>
        <taxon>Bacteria</taxon>
        <taxon>Bacillati</taxon>
        <taxon>Actinomycetota</taxon>
        <taxon>Actinomycetes</taxon>
        <taxon>Mycobacteriales</taxon>
        <taxon>Mycobacteriaceae</taxon>
        <taxon>Mycolicibacterium</taxon>
    </lineage>
</organism>
<feature type="transmembrane region" description="Helical" evidence="1">
    <location>
        <begin position="249"/>
        <end position="275"/>
    </location>
</feature>
<keyword evidence="3" id="KW-1185">Reference proteome</keyword>
<feature type="transmembrane region" description="Helical" evidence="1">
    <location>
        <begin position="45"/>
        <end position="68"/>
    </location>
</feature>
<reference evidence="2 3" key="1">
    <citation type="journal article" date="2019" name="Emerg. Microbes Infect.">
        <title>Comprehensive subspecies identification of 175 nontuberculous mycobacteria species based on 7547 genomic profiles.</title>
        <authorList>
            <person name="Matsumoto Y."/>
            <person name="Kinjo T."/>
            <person name="Motooka D."/>
            <person name="Nabeya D."/>
            <person name="Jung N."/>
            <person name="Uechi K."/>
            <person name="Horii T."/>
            <person name="Iida T."/>
            <person name="Fujita J."/>
            <person name="Nakamura S."/>
        </authorList>
    </citation>
    <scope>NUCLEOTIDE SEQUENCE [LARGE SCALE GENOMIC DNA]</scope>
    <source>
        <strain evidence="2 3">JCM 30275</strain>
    </source>
</reference>
<sequence>MTAGDAEGEVRTALEQRYRRLAGSKKLRPATAVLGRFRDIDGSTLGILVSVQLFTTMIPLMILGFSYVENFAQSASAGTIWIREIGLAHPTSDLVRGAFGSTAGLRSSWTVLGVAGFLIWGIPMAVTVARIFAKAWRREEFGLPQRVLRGAAWFALYLLMIVCRERITFGAHHTSEVRLGLFILALIPVWLFWSLTPALLVRNGGRGLIYMALAGLAGVVIDGVIIPMSCRLFFPMLLDGWVEFGPIGVAMALLTWCGVIGTGWVATACVGAVLWERNAPSHTVVECQTEDVRTAA</sequence>
<keyword evidence="1" id="KW-0812">Transmembrane</keyword>
<feature type="transmembrane region" description="Helical" evidence="1">
    <location>
        <begin position="208"/>
        <end position="229"/>
    </location>
</feature>
<dbReference type="KEGG" id="many:MANY_50760"/>
<keyword evidence="1" id="KW-1133">Transmembrane helix</keyword>
<protein>
    <submittedName>
        <fullName evidence="2">Uncharacterized protein</fullName>
    </submittedName>
</protein>
<evidence type="ECO:0000256" key="1">
    <source>
        <dbReference type="SAM" id="Phobius"/>
    </source>
</evidence>
<dbReference type="RefSeq" id="WP_163807086.1">
    <property type="nucleotide sequence ID" value="NZ_AP022620.1"/>
</dbReference>
<accession>A0A6N4WF69</accession>
<feature type="transmembrane region" description="Helical" evidence="1">
    <location>
        <begin position="179"/>
        <end position="201"/>
    </location>
</feature>
<evidence type="ECO:0000313" key="2">
    <source>
        <dbReference type="EMBL" id="BBZ79739.1"/>
    </source>
</evidence>
<proteinExistence type="predicted"/>
<gene>
    <name evidence="2" type="ORF">MANY_50760</name>
</gene>
<feature type="transmembrane region" description="Helical" evidence="1">
    <location>
        <begin position="109"/>
        <end position="129"/>
    </location>
</feature>
<dbReference type="Proteomes" id="UP000467249">
    <property type="component" value="Chromosome"/>
</dbReference>
<name>A0A6N4WF69_9MYCO</name>